<dbReference type="Gene3D" id="1.20.1250.20">
    <property type="entry name" value="MFS general substrate transporter like domains"/>
    <property type="match status" value="1"/>
</dbReference>
<dbReference type="Proteomes" id="UP000002051">
    <property type="component" value="Chromosome 2"/>
</dbReference>
<reference evidence="9 12" key="3">
    <citation type="journal article" date="2011" name="Nature">
        <title>The Medicago genome provides insight into the evolution of rhizobial symbioses.</title>
        <authorList>
            <person name="Young N.D."/>
            <person name="Debelle F."/>
            <person name="Oldroyd G.E."/>
            <person name="Geurts R."/>
            <person name="Cannon S.B."/>
            <person name="Udvardi M.K."/>
            <person name="Benedito V.A."/>
            <person name="Mayer K.F."/>
            <person name="Gouzy J."/>
            <person name="Schoof H."/>
            <person name="Van de Peer Y."/>
            <person name="Proost S."/>
            <person name="Cook D.R."/>
            <person name="Meyers B.C."/>
            <person name="Spannagl M."/>
            <person name="Cheung F."/>
            <person name="De Mita S."/>
            <person name="Krishnakumar V."/>
            <person name="Gundlach H."/>
            <person name="Zhou S."/>
            <person name="Mudge J."/>
            <person name="Bharti A.K."/>
            <person name="Murray J.D."/>
            <person name="Naoumkina M.A."/>
            <person name="Rosen B."/>
            <person name="Silverstein K.A."/>
            <person name="Tang H."/>
            <person name="Rombauts S."/>
            <person name="Zhao P.X."/>
            <person name="Zhou P."/>
            <person name="Barbe V."/>
            <person name="Bardou P."/>
            <person name="Bechner M."/>
            <person name="Bellec A."/>
            <person name="Berger A."/>
            <person name="Berges H."/>
            <person name="Bidwell S."/>
            <person name="Bisseling T."/>
            <person name="Choisne N."/>
            <person name="Couloux A."/>
            <person name="Denny R."/>
            <person name="Deshpande S."/>
            <person name="Dai X."/>
            <person name="Doyle J.J."/>
            <person name="Dudez A.M."/>
            <person name="Farmer A.D."/>
            <person name="Fouteau S."/>
            <person name="Franken C."/>
            <person name="Gibelin C."/>
            <person name="Gish J."/>
            <person name="Goldstein S."/>
            <person name="Gonzalez A.J."/>
            <person name="Green P.J."/>
            <person name="Hallab A."/>
            <person name="Hartog M."/>
            <person name="Hua A."/>
            <person name="Humphray S.J."/>
            <person name="Jeong D.H."/>
            <person name="Jing Y."/>
            <person name="Jocker A."/>
            <person name="Kenton S.M."/>
            <person name="Kim D.J."/>
            <person name="Klee K."/>
            <person name="Lai H."/>
            <person name="Lang C."/>
            <person name="Lin S."/>
            <person name="Macmil S.L."/>
            <person name="Magdelenat G."/>
            <person name="Matthews L."/>
            <person name="McCorrison J."/>
            <person name="Monaghan E.L."/>
            <person name="Mun J.H."/>
            <person name="Najar F.Z."/>
            <person name="Nicholson C."/>
            <person name="Noirot C."/>
            <person name="O'Bleness M."/>
            <person name="Paule C.R."/>
            <person name="Poulain J."/>
            <person name="Prion F."/>
            <person name="Qin B."/>
            <person name="Qu C."/>
            <person name="Retzel E.F."/>
            <person name="Riddle C."/>
            <person name="Sallet E."/>
            <person name="Samain S."/>
            <person name="Samson N."/>
            <person name="Sanders I."/>
            <person name="Saurat O."/>
            <person name="Scarpelli C."/>
            <person name="Schiex T."/>
            <person name="Segurens B."/>
            <person name="Severin A.J."/>
            <person name="Sherrier D.J."/>
            <person name="Shi R."/>
            <person name="Sims S."/>
            <person name="Singer S.R."/>
            <person name="Sinharoy S."/>
            <person name="Sterck L."/>
            <person name="Viollet A."/>
            <person name="Wang B.B."/>
            <person name="Wang K."/>
            <person name="Wang M."/>
            <person name="Wang X."/>
            <person name="Warfsmann J."/>
            <person name="Weissenbach J."/>
            <person name="White D.D."/>
            <person name="White J.D."/>
            <person name="Wiley G.B."/>
            <person name="Wincker P."/>
            <person name="Xing Y."/>
            <person name="Yang L."/>
            <person name="Yao Z."/>
            <person name="Ying F."/>
            <person name="Zhai J."/>
            <person name="Zhou L."/>
            <person name="Zuber A."/>
            <person name="Denarie J."/>
            <person name="Dixon R.A."/>
            <person name="May G.D."/>
            <person name="Schwartz D.C."/>
            <person name="Rogers J."/>
            <person name="Quetier F."/>
            <person name="Town C.D."/>
            <person name="Roe B.A."/>
        </authorList>
    </citation>
    <scope>NUCLEOTIDE SEQUENCE [LARGE SCALE GENOMIC DNA]</scope>
    <source>
        <strain evidence="9">A17</strain>
        <strain evidence="11 12">cv. Jemalong A17</strain>
    </source>
</reference>
<dbReference type="EMBL" id="CM001218">
    <property type="protein sequence ID" value="AES67973.1"/>
    <property type="molecule type" value="Genomic_DNA"/>
</dbReference>
<keyword evidence="12" id="KW-1185">Reference proteome</keyword>
<feature type="transmembrane region" description="Helical" evidence="7">
    <location>
        <begin position="415"/>
        <end position="435"/>
    </location>
</feature>
<dbReference type="GO" id="GO:0022857">
    <property type="term" value="F:transmembrane transporter activity"/>
    <property type="evidence" value="ECO:0000318"/>
    <property type="project" value="GO_Central"/>
</dbReference>
<keyword evidence="3 7" id="KW-0812">Transmembrane</keyword>
<feature type="transmembrane region" description="Helical" evidence="7">
    <location>
        <begin position="374"/>
        <end position="394"/>
    </location>
</feature>
<reference evidence="8" key="1">
    <citation type="submission" date="2004-08" db="EMBL/GenBank/DDBJ databases">
        <authorList>
            <person name="Town C.D."/>
        </authorList>
    </citation>
    <scope>NUCLEOTIDE SEQUENCE</scope>
</reference>
<comment type="similarity">
    <text evidence="2">Belongs to the major facilitator superfamily. Proton-dependent oligopeptide transporter (POT/PTR) (TC 2.A.17) family.</text>
</comment>
<evidence type="ECO:0000256" key="5">
    <source>
        <dbReference type="ARBA" id="ARBA00023136"/>
    </source>
</evidence>
<reference evidence="10" key="6">
    <citation type="journal article" date="2018" name="Nat. Plants">
        <title>Whole-genome landscape of Medicago truncatula symbiotic genes.</title>
        <authorList>
            <person name="Pecrix Y."/>
            <person name="Gamas P."/>
            <person name="Carrere S."/>
        </authorList>
    </citation>
    <scope>NUCLEOTIDE SEQUENCE</scope>
    <source>
        <tissue evidence="10">Leaves</tissue>
    </source>
</reference>
<feature type="transmembrane region" description="Helical" evidence="7">
    <location>
        <begin position="216"/>
        <end position="237"/>
    </location>
</feature>
<dbReference type="GO" id="GO:0055085">
    <property type="term" value="P:transmembrane transport"/>
    <property type="evidence" value="ECO:0000318"/>
    <property type="project" value="GO_Central"/>
</dbReference>
<dbReference type="EnsemblPlants" id="AES67973">
    <property type="protein sequence ID" value="AES67973"/>
    <property type="gene ID" value="MTR_2g101560"/>
</dbReference>
<sequence>MDKELQLCSVDAADEEEMVSQQKPERSKGGLVTMPFIIANEALARMASTGLGPNMILYLMGSYNLHLATATQILLISSAAGNFTPLVAAFIADSYIGRFLGVGIGSIISFLGMAMLWLTAMVPAAQPPACSNPPEGCISAKPGQMAMLLSALILIGIGNGGISCSLAFGADQVKRKENSNNNRALEIFFTWYYASTTIAVIAALFGIVYIQDHLGWRIGFGVPAALMLISTVLFFLASPLYVKITQRTSLLTGFAQVSVAAFKNRKLSLPPKTSPEFYHHKKDSVLVVPTDKLRFLNKACVIKDHEQDIASDGSIINRWSLCTVDQVEELKAIIKVIPLWSTGITMSINIGGSFGLLQALSLDRHIISNSNFEVPAGSFTIILIFVILIWIIIYDRVLIPLASKIRGKPASISPMIRMGLGLFFNFLHIVVAAIFESIRRKKAIQAGFLNNTHGVLKMSAMWLAPQLCLAGIAEAFNVIGQNEFYYKEFPKTMSSVSSALSGLAMAAGNLVSSFVFSTIENTTSSGGNEGWISDNINKGHFDKYLWVIAGINVLNLLYYLVCSWAYGPTADQVSKVSEEENGSKEENSTEFKNVNPQIDDKVSDETSSKEKELTEFKNGGQVEKVSKVSEENGSKEE</sequence>
<comment type="subcellular location">
    <subcellularLocation>
        <location evidence="1">Membrane</location>
        <topology evidence="1">Multi-pass membrane protein</topology>
    </subcellularLocation>
</comment>
<evidence type="ECO:0000313" key="12">
    <source>
        <dbReference type="Proteomes" id="UP000002051"/>
    </source>
</evidence>
<dbReference type="AlphaFoldDB" id="Q2HU41"/>
<keyword evidence="8" id="KW-0675">Receptor</keyword>
<feature type="compositionally biased region" description="Basic and acidic residues" evidence="6">
    <location>
        <begin position="598"/>
        <end position="615"/>
    </location>
</feature>
<feature type="compositionally biased region" description="Basic and acidic residues" evidence="6">
    <location>
        <begin position="624"/>
        <end position="637"/>
    </location>
</feature>
<dbReference type="InterPro" id="IPR000109">
    <property type="entry name" value="POT_fam"/>
</dbReference>
<keyword evidence="5 7" id="KW-0472">Membrane</keyword>
<keyword evidence="4 7" id="KW-1133">Transmembrane helix</keyword>
<reference evidence="9 12" key="4">
    <citation type="journal article" date="2014" name="BMC Genomics">
        <title>An improved genome release (version Mt4.0) for the model legume Medicago truncatula.</title>
        <authorList>
            <person name="Tang H."/>
            <person name="Krishnakumar V."/>
            <person name="Bidwell S."/>
            <person name="Rosen B."/>
            <person name="Chan A."/>
            <person name="Zhou S."/>
            <person name="Gentzbittel L."/>
            <person name="Childs K.L."/>
            <person name="Yandell M."/>
            <person name="Gundlach H."/>
            <person name="Mayer K.F."/>
            <person name="Schwartz D.C."/>
            <person name="Town C.D."/>
        </authorList>
    </citation>
    <scope>GENOME REANNOTATION</scope>
    <source>
        <strain evidence="11 12">cv. Jemalong A17</strain>
    </source>
</reference>
<dbReference type="EMBL" id="PSQE01000002">
    <property type="protein sequence ID" value="RHN76380.1"/>
    <property type="molecule type" value="Genomic_DNA"/>
</dbReference>
<dbReference type="OrthoDB" id="8904098at2759"/>
<evidence type="ECO:0000313" key="8">
    <source>
        <dbReference type="EMBL" id="ABD32300.1"/>
    </source>
</evidence>
<dbReference type="PaxDb" id="3880-AES67973"/>
<feature type="transmembrane region" description="Helical" evidence="7">
    <location>
        <begin position="455"/>
        <end position="479"/>
    </location>
</feature>
<evidence type="ECO:0000256" key="2">
    <source>
        <dbReference type="ARBA" id="ARBA00005982"/>
    </source>
</evidence>
<feature type="transmembrane region" description="Helical" evidence="7">
    <location>
        <begin position="544"/>
        <end position="566"/>
    </location>
</feature>
<dbReference type="PANTHER" id="PTHR11654">
    <property type="entry name" value="OLIGOPEPTIDE TRANSPORTER-RELATED"/>
    <property type="match status" value="1"/>
</dbReference>
<dbReference type="eggNOG" id="KOG1237">
    <property type="taxonomic scope" value="Eukaryota"/>
</dbReference>
<dbReference type="EMBL" id="AC149489">
    <property type="protein sequence ID" value="ABD32300.1"/>
    <property type="molecule type" value="Genomic_DNA"/>
</dbReference>
<feature type="transmembrane region" description="Helical" evidence="7">
    <location>
        <begin position="339"/>
        <end position="362"/>
    </location>
</feature>
<evidence type="ECO:0000256" key="3">
    <source>
        <dbReference type="ARBA" id="ARBA00022692"/>
    </source>
</evidence>
<reference evidence="11" key="5">
    <citation type="submission" date="2015-04" db="UniProtKB">
        <authorList>
            <consortium name="EnsemblPlants"/>
        </authorList>
    </citation>
    <scope>IDENTIFICATION</scope>
    <source>
        <strain evidence="11">cv. Jemalong A17</strain>
    </source>
</reference>
<dbReference type="GO" id="GO:0005886">
    <property type="term" value="C:plasma membrane"/>
    <property type="evidence" value="ECO:0000318"/>
    <property type="project" value="GO_Central"/>
</dbReference>
<dbReference type="Proteomes" id="UP000265566">
    <property type="component" value="Chromosome 2"/>
</dbReference>
<evidence type="ECO:0000313" key="9">
    <source>
        <dbReference type="EMBL" id="AES67973.1"/>
    </source>
</evidence>
<protein>
    <submittedName>
        <fullName evidence="9">Peptide/nitrate transporter plant</fullName>
    </submittedName>
    <submittedName>
        <fullName evidence="10">Putative proton-dependent oligopeptide transporter family, major facilitator superfamily</fullName>
    </submittedName>
    <submittedName>
        <fullName evidence="8">TGF-beta receptor, type I/II extracellular region</fullName>
    </submittedName>
</protein>
<reference evidence="8" key="2">
    <citation type="submission" date="2007-03" db="EMBL/GenBank/DDBJ databases">
        <authorList>
            <consortium name="The International Medicago Genome Annotation Group"/>
        </authorList>
    </citation>
    <scope>NUCLEOTIDE SEQUENCE</scope>
</reference>
<feature type="compositionally biased region" description="Basic and acidic residues" evidence="6">
    <location>
        <begin position="577"/>
        <end position="589"/>
    </location>
</feature>
<name>Q2HU41_MEDTR</name>
<proteinExistence type="inferred from homology"/>
<evidence type="ECO:0000313" key="11">
    <source>
        <dbReference type="EnsemblPlants" id="AES67973"/>
    </source>
</evidence>
<feature type="transmembrane region" description="Helical" evidence="7">
    <location>
        <begin position="99"/>
        <end position="125"/>
    </location>
</feature>
<organism evidence="8">
    <name type="scientific">Medicago truncatula</name>
    <name type="common">Barrel medic</name>
    <name type="synonym">Medicago tribuloides</name>
    <dbReference type="NCBI Taxonomy" id="3880"/>
    <lineage>
        <taxon>Eukaryota</taxon>
        <taxon>Viridiplantae</taxon>
        <taxon>Streptophyta</taxon>
        <taxon>Embryophyta</taxon>
        <taxon>Tracheophyta</taxon>
        <taxon>Spermatophyta</taxon>
        <taxon>Magnoliopsida</taxon>
        <taxon>eudicotyledons</taxon>
        <taxon>Gunneridae</taxon>
        <taxon>Pentapetalae</taxon>
        <taxon>rosids</taxon>
        <taxon>fabids</taxon>
        <taxon>Fabales</taxon>
        <taxon>Fabaceae</taxon>
        <taxon>Papilionoideae</taxon>
        <taxon>50 kb inversion clade</taxon>
        <taxon>NPAAA clade</taxon>
        <taxon>Hologalegina</taxon>
        <taxon>IRL clade</taxon>
        <taxon>Trifolieae</taxon>
        <taxon>Medicago</taxon>
    </lineage>
</organism>
<evidence type="ECO:0000256" key="6">
    <source>
        <dbReference type="SAM" id="MobiDB-lite"/>
    </source>
</evidence>
<feature type="transmembrane region" description="Helical" evidence="7">
    <location>
        <begin position="189"/>
        <end position="210"/>
    </location>
</feature>
<dbReference type="Pfam" id="PF00854">
    <property type="entry name" value="PTR2"/>
    <property type="match status" value="1"/>
</dbReference>
<gene>
    <name evidence="9" type="ordered locus">MTR_2g101560</name>
    <name evidence="8" type="ORF">MtrDRAFT_AC149489g13v2</name>
    <name evidence="10" type="ORF">MtrunA17_Chr2g0331461</name>
</gene>
<evidence type="ECO:0000256" key="1">
    <source>
        <dbReference type="ARBA" id="ARBA00004141"/>
    </source>
</evidence>
<dbReference type="InterPro" id="IPR036259">
    <property type="entry name" value="MFS_trans_sf"/>
</dbReference>
<evidence type="ECO:0000256" key="7">
    <source>
        <dbReference type="SAM" id="Phobius"/>
    </source>
</evidence>
<dbReference type="OMA" id="AIMMSIN"/>
<feature type="transmembrane region" description="Helical" evidence="7">
    <location>
        <begin position="145"/>
        <end position="168"/>
    </location>
</feature>
<dbReference type="HOGENOM" id="CLU_009313_4_2_1"/>
<feature type="region of interest" description="Disordered" evidence="6">
    <location>
        <begin position="577"/>
        <end position="637"/>
    </location>
</feature>
<dbReference type="Gramene" id="rna12697">
    <property type="protein sequence ID" value="RHN76380.1"/>
    <property type="gene ID" value="gene12697"/>
</dbReference>
<accession>Q2HU41</accession>
<feature type="transmembrane region" description="Helical" evidence="7">
    <location>
        <begin position="500"/>
        <end position="519"/>
    </location>
</feature>
<dbReference type="SUPFAM" id="SSF103473">
    <property type="entry name" value="MFS general substrate transporter"/>
    <property type="match status" value="1"/>
</dbReference>
<dbReference type="CDD" id="cd17416">
    <property type="entry name" value="MFS_NPF1_2"/>
    <property type="match status" value="1"/>
</dbReference>
<evidence type="ECO:0000256" key="4">
    <source>
        <dbReference type="ARBA" id="ARBA00022989"/>
    </source>
</evidence>
<feature type="transmembrane region" description="Helical" evidence="7">
    <location>
        <begin position="73"/>
        <end position="92"/>
    </location>
</feature>
<evidence type="ECO:0000313" key="10">
    <source>
        <dbReference type="EMBL" id="RHN76380.1"/>
    </source>
</evidence>
<dbReference type="ExpressionAtlas" id="Q2HU41">
    <property type="expression patterns" value="differential"/>
</dbReference>